<evidence type="ECO:0000256" key="1">
    <source>
        <dbReference type="PROSITE-ProRule" id="PRU00289"/>
    </source>
</evidence>
<dbReference type="PROSITE" id="PS50901">
    <property type="entry name" value="FTSK"/>
    <property type="match status" value="1"/>
</dbReference>
<name>A0A174L3D9_FLAPL</name>
<evidence type="ECO:0000259" key="2">
    <source>
        <dbReference type="PROSITE" id="PS50901"/>
    </source>
</evidence>
<dbReference type="GO" id="GO:0003677">
    <property type="term" value="F:DNA binding"/>
    <property type="evidence" value="ECO:0007669"/>
    <property type="project" value="InterPro"/>
</dbReference>
<dbReference type="SUPFAM" id="SSF52540">
    <property type="entry name" value="P-loop containing nucleoside triphosphate hydrolases"/>
    <property type="match status" value="1"/>
</dbReference>
<gene>
    <name evidence="3" type="ORF">ERS852411_02772</name>
</gene>
<feature type="binding site" evidence="1">
    <location>
        <begin position="46"/>
        <end position="53"/>
    </location>
    <ligand>
        <name>ATP</name>
        <dbReference type="ChEBI" id="CHEBI:30616"/>
    </ligand>
</feature>
<dbReference type="InterPro" id="IPR002543">
    <property type="entry name" value="FtsK_dom"/>
</dbReference>
<keyword evidence="1" id="KW-0067">ATP-binding</keyword>
<accession>A0A174L3D9</accession>
<protein>
    <submittedName>
        <fullName evidence="3">DNA segregation ATPase FtsK/SpoIIIE and related proteins</fullName>
    </submittedName>
</protein>
<organism evidence="3 4">
    <name type="scientific">Flavonifractor plautii</name>
    <name type="common">Fusobacterium plautii</name>
    <dbReference type="NCBI Taxonomy" id="292800"/>
    <lineage>
        <taxon>Bacteria</taxon>
        <taxon>Bacillati</taxon>
        <taxon>Bacillota</taxon>
        <taxon>Clostridia</taxon>
        <taxon>Eubacteriales</taxon>
        <taxon>Oscillospiraceae</taxon>
        <taxon>Flavonifractor</taxon>
    </lineage>
</organism>
<evidence type="ECO:0000313" key="3">
    <source>
        <dbReference type="EMBL" id="CUP17206.1"/>
    </source>
</evidence>
<keyword evidence="1" id="KW-0547">Nucleotide-binding</keyword>
<proteinExistence type="predicted"/>
<dbReference type="AlphaFoldDB" id="A0A174L3D9"/>
<dbReference type="GO" id="GO:0005524">
    <property type="term" value="F:ATP binding"/>
    <property type="evidence" value="ECO:0007669"/>
    <property type="project" value="UniProtKB-UniRule"/>
</dbReference>
<feature type="domain" description="FtsK" evidence="2">
    <location>
        <begin position="25"/>
        <end position="210"/>
    </location>
</feature>
<dbReference type="InterPro" id="IPR027417">
    <property type="entry name" value="P-loop_NTPase"/>
</dbReference>
<evidence type="ECO:0000313" key="4">
    <source>
        <dbReference type="Proteomes" id="UP000095746"/>
    </source>
</evidence>
<dbReference type="EMBL" id="CYZT01000275">
    <property type="protein sequence ID" value="CUP17206.1"/>
    <property type="molecule type" value="Genomic_DNA"/>
</dbReference>
<dbReference type="Proteomes" id="UP000095746">
    <property type="component" value="Unassembled WGS sequence"/>
</dbReference>
<reference evidence="3 4" key="1">
    <citation type="submission" date="2015-09" db="EMBL/GenBank/DDBJ databases">
        <authorList>
            <consortium name="Pathogen Informatics"/>
        </authorList>
    </citation>
    <scope>NUCLEOTIDE SEQUENCE [LARGE SCALE GENOMIC DNA]</scope>
    <source>
        <strain evidence="3 4">2789STDY5608854</strain>
    </source>
</reference>
<dbReference type="Gene3D" id="3.40.50.300">
    <property type="entry name" value="P-loop containing nucleotide triphosphate hydrolases"/>
    <property type="match status" value="1"/>
</dbReference>
<sequence length="265" mass="30113">MRMTVTFDKLPTIPVFLDAKKLSAGVPAFLGWDTSSTTQHHWLVGGNSGAGKSYSLMLMIAKIWRYMPDMTRLWLMDFKGSDDFHYLRGIPNARYYFHDRCAVGLQEFGEEMESRLRDNPDRSPVVAVFDEYASFISYTQVMDRSKKPEARLAPKCEVWLMNALFLSRGVGGYCVLCTQRPDQSILPSGGARDQFGCRVWWGRFSSREAATMMFGDEAKLIPEDYVGGLGHGIAYMDGKGLFEVVSPRIRRMDDVKEAIRELVTR</sequence>